<dbReference type="AlphaFoldDB" id="A0A1E3NRU2"/>
<dbReference type="GeneID" id="30179308"/>
<dbReference type="CDD" id="cd06121">
    <property type="entry name" value="cupin_YML079wp"/>
    <property type="match status" value="1"/>
</dbReference>
<reference evidence="3 4" key="1">
    <citation type="journal article" date="2016" name="Proc. Natl. Acad. Sci. U.S.A.">
        <title>Comparative genomics of biotechnologically important yeasts.</title>
        <authorList>
            <person name="Riley R."/>
            <person name="Haridas S."/>
            <person name="Wolfe K.H."/>
            <person name="Lopes M.R."/>
            <person name="Hittinger C.T."/>
            <person name="Goeker M."/>
            <person name="Salamov A.A."/>
            <person name="Wisecaver J.H."/>
            <person name="Long T.M."/>
            <person name="Calvey C.H."/>
            <person name="Aerts A.L."/>
            <person name="Barry K.W."/>
            <person name="Choi C."/>
            <person name="Clum A."/>
            <person name="Coughlan A.Y."/>
            <person name="Deshpande S."/>
            <person name="Douglass A.P."/>
            <person name="Hanson S.J."/>
            <person name="Klenk H.-P."/>
            <person name="LaButti K.M."/>
            <person name="Lapidus A."/>
            <person name="Lindquist E.A."/>
            <person name="Lipzen A.M."/>
            <person name="Meier-Kolthoff J.P."/>
            <person name="Ohm R.A."/>
            <person name="Otillar R.P."/>
            <person name="Pangilinan J.L."/>
            <person name="Peng Y."/>
            <person name="Rokas A."/>
            <person name="Rosa C.A."/>
            <person name="Scheuner C."/>
            <person name="Sibirny A.A."/>
            <person name="Slot J.C."/>
            <person name="Stielow J.B."/>
            <person name="Sun H."/>
            <person name="Kurtzman C.P."/>
            <person name="Blackwell M."/>
            <person name="Grigoriev I.V."/>
            <person name="Jeffries T.W."/>
        </authorList>
    </citation>
    <scope>NUCLEOTIDE SEQUENCE [LARGE SCALE GENOMIC DNA]</scope>
    <source>
        <strain evidence="3 4">NRRL Y-2026</strain>
    </source>
</reference>
<proteinExistence type="predicted"/>
<dbReference type="EMBL" id="KV454001">
    <property type="protein sequence ID" value="ODQ48847.1"/>
    <property type="molecule type" value="Genomic_DNA"/>
</dbReference>
<evidence type="ECO:0000259" key="2">
    <source>
        <dbReference type="Pfam" id="PF06172"/>
    </source>
</evidence>
<dbReference type="PANTHER" id="PTHR33387:SF3">
    <property type="entry name" value="DUF985 DOMAIN-CONTAINING PROTEIN"/>
    <property type="match status" value="1"/>
</dbReference>
<dbReference type="PANTHER" id="PTHR33387">
    <property type="entry name" value="RMLC-LIKE JELLY ROLL FOLD PROTEIN"/>
    <property type="match status" value="1"/>
</dbReference>
<dbReference type="InterPro" id="IPR009327">
    <property type="entry name" value="Cupin_DUF985"/>
</dbReference>
<evidence type="ECO:0000313" key="4">
    <source>
        <dbReference type="Proteomes" id="UP000094455"/>
    </source>
</evidence>
<feature type="region of interest" description="Disordered" evidence="1">
    <location>
        <begin position="36"/>
        <end position="67"/>
    </location>
</feature>
<organism evidence="3 4">
    <name type="scientific">Pichia membranifaciens NRRL Y-2026</name>
    <dbReference type="NCBI Taxonomy" id="763406"/>
    <lineage>
        <taxon>Eukaryota</taxon>
        <taxon>Fungi</taxon>
        <taxon>Dikarya</taxon>
        <taxon>Ascomycota</taxon>
        <taxon>Saccharomycotina</taxon>
        <taxon>Pichiomycetes</taxon>
        <taxon>Pichiales</taxon>
        <taxon>Pichiaceae</taxon>
        <taxon>Pichia</taxon>
    </lineage>
</organism>
<protein>
    <recommendedName>
        <fullName evidence="2">DUF985 domain-containing protein</fullName>
    </recommendedName>
</protein>
<feature type="domain" description="DUF985" evidence="2">
    <location>
        <begin position="24"/>
        <end position="175"/>
    </location>
</feature>
<sequence>MTFAVEEPLYPKKGITVEDASVSKLARDLGLIKHPNGGYFKETDRPSETAEVQSTGDSGSPPTTVSRNPSSLIHFLMTCESPLGKFHTNVTGRSIHVLQGGRGTYVLVHPTGQIETFRVGFDVANGERTQWVVEPGVYKGCYVVPEKEGAEVTSKDHLWVSEVVVPGFDFQDMKFPDMNNLIALVGEEKASEIEWLL</sequence>
<dbReference type="InterPro" id="IPR011051">
    <property type="entry name" value="RmlC_Cupin_sf"/>
</dbReference>
<dbReference type="Pfam" id="PF06172">
    <property type="entry name" value="Cupin_5"/>
    <property type="match status" value="1"/>
</dbReference>
<dbReference type="InterPro" id="IPR039935">
    <property type="entry name" value="YML079W-like"/>
</dbReference>
<name>A0A1E3NRU2_9ASCO</name>
<dbReference type="Gene3D" id="2.60.120.10">
    <property type="entry name" value="Jelly Rolls"/>
    <property type="match status" value="1"/>
</dbReference>
<dbReference type="Proteomes" id="UP000094455">
    <property type="component" value="Unassembled WGS sequence"/>
</dbReference>
<evidence type="ECO:0000256" key="1">
    <source>
        <dbReference type="SAM" id="MobiDB-lite"/>
    </source>
</evidence>
<dbReference type="InterPro" id="IPR014710">
    <property type="entry name" value="RmlC-like_jellyroll"/>
</dbReference>
<dbReference type="GO" id="GO:0072527">
    <property type="term" value="P:pyrimidine-containing compound metabolic process"/>
    <property type="evidence" value="ECO:0007669"/>
    <property type="project" value="EnsemblFungi"/>
</dbReference>
<evidence type="ECO:0000313" key="3">
    <source>
        <dbReference type="EMBL" id="ODQ48847.1"/>
    </source>
</evidence>
<keyword evidence="4" id="KW-1185">Reference proteome</keyword>
<dbReference type="RefSeq" id="XP_019019960.1">
    <property type="nucleotide sequence ID" value="XM_019162621.1"/>
</dbReference>
<accession>A0A1E3NRU2</accession>
<gene>
    <name evidence="3" type="ORF">PICMEDRAFT_30005</name>
</gene>
<feature type="compositionally biased region" description="Polar residues" evidence="1">
    <location>
        <begin position="50"/>
        <end position="67"/>
    </location>
</feature>
<dbReference type="SUPFAM" id="SSF51182">
    <property type="entry name" value="RmlC-like cupins"/>
    <property type="match status" value="1"/>
</dbReference>
<dbReference type="OrthoDB" id="6614653at2759"/>